<organism evidence="3 4">
    <name type="scientific">Pseudoalteromonas rubra</name>
    <dbReference type="NCBI Taxonomy" id="43658"/>
    <lineage>
        <taxon>Bacteria</taxon>
        <taxon>Pseudomonadati</taxon>
        <taxon>Pseudomonadota</taxon>
        <taxon>Gammaproteobacteria</taxon>
        <taxon>Alteromonadales</taxon>
        <taxon>Pseudoalteromonadaceae</taxon>
        <taxon>Pseudoalteromonas</taxon>
    </lineage>
</organism>
<gene>
    <name evidence="3" type="ORF">CWC22_007055</name>
</gene>
<evidence type="ECO:0008006" key="5">
    <source>
        <dbReference type="Google" id="ProtNLM"/>
    </source>
</evidence>
<dbReference type="SUPFAM" id="SSF50998">
    <property type="entry name" value="Quinoprotein alcohol dehydrogenase-like"/>
    <property type="match status" value="1"/>
</dbReference>
<dbReference type="EMBL" id="CP045429">
    <property type="protein sequence ID" value="QPB82766.1"/>
    <property type="molecule type" value="Genomic_DNA"/>
</dbReference>
<dbReference type="InterPro" id="IPR011047">
    <property type="entry name" value="Quinoprotein_ADH-like_sf"/>
</dbReference>
<feature type="region of interest" description="Disordered" evidence="1">
    <location>
        <begin position="20"/>
        <end position="85"/>
    </location>
</feature>
<sequence length="788" mass="86952">MNKTTLPLSLVMCLALAGCGSGSGDDNKQTNVGSEEQKVTEPETNSTTKPEESKESETEDAEESKETESEEPEKESEEQPLSISVTSLSSTSIVSAASTEVKVAVSDESLVKELSLLVNGEKISTIKTAPWTFDWNAYFWGNSSPTITIEAVDQQDQRHLLNNPFTVEVTNEVIDPLVFNALQAEVRNVDALQLALNPVEGATNYEVKVAFNDEETFVTSDSVNVGLSDLSPGDYSISYRAKNAHDHTGPWSAPAEFSLLNPLAPAALDEPEIEFSEQGYKLTFAAPELEDGFYMQLSVSGYDQLMATTQDGGALVFEGLNPGYMQFEARIVNAYGHISEPAMTLVNLAAPQTPNNFSVNMTPEASQHRVAFSWDGVQNIDSYTLTAINTKTQQSFTESVSGANNIELLLPAGNYRWQMQATDIAGNQSLWSESWYIDVAQYDVSFPNDGHSFTSIETQDKGLVILSSVRNDNWLTKLDAYGGVEWEKTIEKPGSAPLREIHELANGELIASGDIYDGTVRAYFSVSAKFSARGELIWYSEAESATDMDHIGNMHSAVVWNDQYYRLKVYKPQDGDYDAQIQQLDLSTGEIVKSTALTNPNAAYHNIPEQLLVVNSEQLAIGGVLSSRSDFSSGLYVVKVDTDFQQTHFWEGILNYVELFTTFKLDNQNNLLLFGADHASSDIRIKLDPDLSLLSEVREYDDFDINFEHATYVNEDGSVSGIGYNHSNDEVVEVKLNSNLNYVFANPIAELDLPREPVWVHKSADGTTNIGSKNYSTNTLRVIRKVLN</sequence>
<evidence type="ECO:0000256" key="2">
    <source>
        <dbReference type="SAM" id="SignalP"/>
    </source>
</evidence>
<evidence type="ECO:0000256" key="1">
    <source>
        <dbReference type="SAM" id="MobiDB-lite"/>
    </source>
</evidence>
<proteinExistence type="predicted"/>
<dbReference type="PROSITE" id="PS51257">
    <property type="entry name" value="PROKAR_LIPOPROTEIN"/>
    <property type="match status" value="1"/>
</dbReference>
<dbReference type="Gene3D" id="2.60.40.10">
    <property type="entry name" value="Immunoglobulins"/>
    <property type="match status" value="3"/>
</dbReference>
<evidence type="ECO:0000313" key="4">
    <source>
        <dbReference type="Proteomes" id="UP000305729"/>
    </source>
</evidence>
<feature type="compositionally biased region" description="Acidic residues" evidence="1">
    <location>
        <begin position="57"/>
        <end position="78"/>
    </location>
</feature>
<dbReference type="RefSeq" id="WP_138539006.1">
    <property type="nucleotide sequence ID" value="NZ_CP045429.1"/>
</dbReference>
<keyword evidence="2" id="KW-0732">Signal</keyword>
<dbReference type="AlphaFoldDB" id="A0A5S3UT95"/>
<protein>
    <recommendedName>
        <fullName evidence="5">Fibronectin type-III domain-containing protein</fullName>
    </recommendedName>
</protein>
<feature type="chain" id="PRO_5043590723" description="Fibronectin type-III domain-containing protein" evidence="2">
    <location>
        <begin position="18"/>
        <end position="788"/>
    </location>
</feature>
<evidence type="ECO:0000313" key="3">
    <source>
        <dbReference type="EMBL" id="QPB82766.1"/>
    </source>
</evidence>
<accession>A0A5S3UT95</accession>
<dbReference type="Pfam" id="PF17957">
    <property type="entry name" value="Big_7"/>
    <property type="match status" value="1"/>
</dbReference>
<reference evidence="3 4" key="1">
    <citation type="submission" date="2019-10" db="EMBL/GenBank/DDBJ databases">
        <title>Pseudoalteromonas rubra S4059.</title>
        <authorList>
            <person name="Paulsen S."/>
            <person name="Wang X."/>
        </authorList>
    </citation>
    <scope>NUCLEOTIDE SEQUENCE [LARGE SCALE GENOMIC DNA]</scope>
    <source>
        <strain evidence="3 4">S4059</strain>
    </source>
</reference>
<name>A0A5S3UT95_9GAMM</name>
<dbReference type="Proteomes" id="UP000305729">
    <property type="component" value="Chromosome 1"/>
</dbReference>
<dbReference type="InterPro" id="IPR013783">
    <property type="entry name" value="Ig-like_fold"/>
</dbReference>
<feature type="signal peptide" evidence="2">
    <location>
        <begin position="1"/>
        <end position="17"/>
    </location>
</feature>